<dbReference type="PANTHER" id="PTHR42847">
    <property type="entry name" value="ALKANESULFONATE MONOOXYGENASE"/>
    <property type="match status" value="1"/>
</dbReference>
<dbReference type="STRING" id="39692.BST38_24670"/>
<dbReference type="InterPro" id="IPR024014">
    <property type="entry name" value="DMSO2_SphG"/>
</dbReference>
<protein>
    <submittedName>
        <fullName evidence="7">Alkanesulfonate monooxygenase [Rhodococcus jostii RHA1]</fullName>
    </submittedName>
</protein>
<dbReference type="GO" id="GO:0008726">
    <property type="term" value="F:alkanesulfonate monooxygenase activity"/>
    <property type="evidence" value="ECO:0007669"/>
    <property type="project" value="TreeGrafter"/>
</dbReference>
<dbReference type="Pfam" id="PF00296">
    <property type="entry name" value="Bac_luciferase"/>
    <property type="match status" value="1"/>
</dbReference>
<accession>A0A375YRX2</accession>
<evidence type="ECO:0000256" key="2">
    <source>
        <dbReference type="ARBA" id="ARBA00022643"/>
    </source>
</evidence>
<proteinExistence type="predicted"/>
<evidence type="ECO:0000256" key="5">
    <source>
        <dbReference type="SAM" id="MobiDB-lite"/>
    </source>
</evidence>
<gene>
    <name evidence="7" type="ORF">MPP7335_05604</name>
</gene>
<feature type="region of interest" description="Disordered" evidence="5">
    <location>
        <begin position="223"/>
        <end position="244"/>
    </location>
</feature>
<evidence type="ECO:0000256" key="3">
    <source>
        <dbReference type="ARBA" id="ARBA00023002"/>
    </source>
</evidence>
<keyword evidence="4 7" id="KW-0503">Monooxygenase</keyword>
<dbReference type="EMBL" id="UEGS01000001">
    <property type="protein sequence ID" value="SRX83820.1"/>
    <property type="molecule type" value="Genomic_DNA"/>
</dbReference>
<feature type="domain" description="Luciferase-like" evidence="6">
    <location>
        <begin position="53"/>
        <end position="375"/>
    </location>
</feature>
<dbReference type="CDD" id="cd01094">
    <property type="entry name" value="Alkanesulfonate_monoxygenase"/>
    <property type="match status" value="1"/>
</dbReference>
<keyword evidence="1" id="KW-0285">Flavoprotein</keyword>
<name>A0A375YRX2_MYCPF</name>
<keyword evidence="3" id="KW-0560">Oxidoreductase</keyword>
<keyword evidence="8" id="KW-1185">Reference proteome</keyword>
<sequence length="418" mass="47389">MFQSVAARGSFRRTVAARAARCISFTAIHTDDRAGRWRLHGPMTTERIAEHVKFAYWVPNVSGGLVTSDIEQRTDWNYEYNRTLARTAENNGFEYALSQVRYEASYGAEYQHESTSFSLALLLATERLKVIAAVHPGLWQPAVLAKLGATADQLSGGRFAVNVVSGWFKDEFTHLGEPWLEHDERYRRSAEFLQVLRRIWTEDDVDFRGDFYRIHDFTLKPKPLNTPERPNPELFQGGNSAAARRNGGRHADWYFSNGKDFDGVTEQLVEVRDHARDAGREVKFGLNGFIIARDTEKEARDVLREIVAKANRPAVEGFRDAVQQAGNSTADKRGMWADSSFEDLVQYNDGFRSQLIGTPEQIAERIAAYRRRGVDLILGGFLHFQEEIEYFGARVLPLVREIEEAEQNSVDAPVLAPV</sequence>
<dbReference type="PANTHER" id="PTHR42847:SF4">
    <property type="entry name" value="ALKANESULFONATE MONOOXYGENASE-RELATED"/>
    <property type="match status" value="1"/>
</dbReference>
<dbReference type="InterPro" id="IPR011251">
    <property type="entry name" value="Luciferase-like_dom"/>
</dbReference>
<evidence type="ECO:0000313" key="8">
    <source>
        <dbReference type="Proteomes" id="UP000252008"/>
    </source>
</evidence>
<dbReference type="GO" id="GO:0046306">
    <property type="term" value="P:alkanesulfonate catabolic process"/>
    <property type="evidence" value="ECO:0007669"/>
    <property type="project" value="TreeGrafter"/>
</dbReference>
<evidence type="ECO:0000256" key="4">
    <source>
        <dbReference type="ARBA" id="ARBA00023033"/>
    </source>
</evidence>
<dbReference type="SUPFAM" id="SSF51679">
    <property type="entry name" value="Bacterial luciferase-like"/>
    <property type="match status" value="1"/>
</dbReference>
<evidence type="ECO:0000259" key="6">
    <source>
        <dbReference type="Pfam" id="PF00296"/>
    </source>
</evidence>
<organism evidence="7 8">
    <name type="scientific">Mycolicibacterium parafortuitum</name>
    <name type="common">Mycobacterium parafortuitum</name>
    <dbReference type="NCBI Taxonomy" id="39692"/>
    <lineage>
        <taxon>Bacteria</taxon>
        <taxon>Bacillati</taxon>
        <taxon>Actinomycetota</taxon>
        <taxon>Actinomycetes</taxon>
        <taxon>Mycobacteriales</taxon>
        <taxon>Mycobacteriaceae</taxon>
        <taxon>Mycolicibacterium</taxon>
    </lineage>
</organism>
<evidence type="ECO:0000256" key="1">
    <source>
        <dbReference type="ARBA" id="ARBA00022630"/>
    </source>
</evidence>
<dbReference type="NCBIfam" id="TIGR04021">
    <property type="entry name" value="LLM_DMSO2_sfnG"/>
    <property type="match status" value="1"/>
</dbReference>
<dbReference type="AlphaFoldDB" id="A0A375YRX2"/>
<evidence type="ECO:0000313" key="7">
    <source>
        <dbReference type="EMBL" id="SRX83820.1"/>
    </source>
</evidence>
<dbReference type="InterPro" id="IPR050172">
    <property type="entry name" value="SsuD_RutA_monooxygenase"/>
</dbReference>
<dbReference type="Gene3D" id="3.20.20.30">
    <property type="entry name" value="Luciferase-like domain"/>
    <property type="match status" value="1"/>
</dbReference>
<dbReference type="Proteomes" id="UP000252008">
    <property type="component" value="Unassembled WGS sequence"/>
</dbReference>
<dbReference type="InterPro" id="IPR036661">
    <property type="entry name" value="Luciferase-like_sf"/>
</dbReference>
<keyword evidence="2" id="KW-0288">FMN</keyword>
<reference evidence="7 8" key="1">
    <citation type="submission" date="2018-05" db="EMBL/GenBank/DDBJ databases">
        <authorList>
            <consortium name="IHU Genomes"/>
        </authorList>
    </citation>
    <scope>NUCLEOTIDE SEQUENCE [LARGE SCALE GENOMIC DNA]</scope>
    <source>
        <strain evidence="7 8">P7335</strain>
    </source>
</reference>